<dbReference type="InterPro" id="IPR035905">
    <property type="entry name" value="Barstar-like_sf"/>
</dbReference>
<reference evidence="3 4" key="1">
    <citation type="submission" date="2024-09" db="EMBL/GenBank/DDBJ databases">
        <title>The Natural Products Discovery Center: Release of the First 8490 Sequenced Strains for Exploring Actinobacteria Biosynthetic Diversity.</title>
        <authorList>
            <person name="Kalkreuter E."/>
            <person name="Kautsar S.A."/>
            <person name="Yang D."/>
            <person name="Bader C.D."/>
            <person name="Teijaro C.N."/>
            <person name="Fluegel L."/>
            <person name="Davis C.M."/>
            <person name="Simpson J.R."/>
            <person name="Lauterbach L."/>
            <person name="Steele A.D."/>
            <person name="Gui C."/>
            <person name="Meng S."/>
            <person name="Li G."/>
            <person name="Viehrig K."/>
            <person name="Ye F."/>
            <person name="Su P."/>
            <person name="Kiefer A.F."/>
            <person name="Nichols A."/>
            <person name="Cepeda A.J."/>
            <person name="Yan W."/>
            <person name="Fan B."/>
            <person name="Jiang Y."/>
            <person name="Adhikari A."/>
            <person name="Zheng C.-J."/>
            <person name="Schuster L."/>
            <person name="Cowan T.M."/>
            <person name="Smanski M.J."/>
            <person name="Chevrette M.G."/>
            <person name="De Carvalho L.P.S."/>
            <person name="Shen B."/>
        </authorList>
    </citation>
    <scope>NUCLEOTIDE SEQUENCE [LARGE SCALE GENOMIC DNA]</scope>
    <source>
        <strain evidence="3 4">NPDC059500</strain>
    </source>
</reference>
<evidence type="ECO:0000313" key="4">
    <source>
        <dbReference type="Proteomes" id="UP001599756"/>
    </source>
</evidence>
<gene>
    <name evidence="3" type="ORF">ACFW88_07605</name>
</gene>
<evidence type="ECO:0000256" key="1">
    <source>
        <dbReference type="ARBA" id="ARBA00006845"/>
    </source>
</evidence>
<keyword evidence="4" id="KW-1185">Reference proteome</keyword>
<comment type="caution">
    <text evidence="3">The sequence shown here is derived from an EMBL/GenBank/DDBJ whole genome shotgun (WGS) entry which is preliminary data.</text>
</comment>
<evidence type="ECO:0000259" key="2">
    <source>
        <dbReference type="Pfam" id="PF01337"/>
    </source>
</evidence>
<organism evidence="3 4">
    <name type="scientific">Streptomyces anandii</name>
    <dbReference type="NCBI Taxonomy" id="285454"/>
    <lineage>
        <taxon>Bacteria</taxon>
        <taxon>Bacillati</taxon>
        <taxon>Actinomycetota</taxon>
        <taxon>Actinomycetes</taxon>
        <taxon>Kitasatosporales</taxon>
        <taxon>Streptomycetaceae</taxon>
        <taxon>Streptomyces</taxon>
    </lineage>
</organism>
<dbReference type="Proteomes" id="UP001599756">
    <property type="component" value="Unassembled WGS sequence"/>
</dbReference>
<dbReference type="SUPFAM" id="SSF52038">
    <property type="entry name" value="Barstar-related"/>
    <property type="match status" value="1"/>
</dbReference>
<accession>A0ABW6H1H1</accession>
<dbReference type="Pfam" id="PF01337">
    <property type="entry name" value="Barstar"/>
    <property type="match status" value="1"/>
</dbReference>
<dbReference type="Gene3D" id="3.30.370.10">
    <property type="entry name" value="Barstar-like"/>
    <property type="match status" value="1"/>
</dbReference>
<feature type="domain" description="Barstar (barnase inhibitor)" evidence="2">
    <location>
        <begin position="200"/>
        <end position="279"/>
    </location>
</feature>
<proteinExistence type="inferred from homology"/>
<sequence length="285" mass="31910">MESVYLASQALCLSLPEAKTALYESASWRDQHGGWQEALGTVDALLIEDPSPPLYRLIDQESQDVLLTSRDVHGFFVDDDLDTQQTITFVGVHSFNAHVRRTETGVLQVLGHQGEPIGQYYLGHTRLTPPGPDGFLSVRAYTCEYAQAGQIWRRWASVEPIAYGEWARRPVDSHGNWLHVVQNAWFTRRHSAARIRTDEVVTLDGDLITTRPGFYCALGEAVNGPGGYFGSNLDALHDCLLSSGEASAFRMEWAHFTHSRRVLGEQFMAALLELFAEFRIEVRTG</sequence>
<dbReference type="InterPro" id="IPR000468">
    <property type="entry name" value="Barstar"/>
</dbReference>
<dbReference type="EMBL" id="JBHYTS010000008">
    <property type="protein sequence ID" value="MFE1750393.1"/>
    <property type="molecule type" value="Genomic_DNA"/>
</dbReference>
<evidence type="ECO:0000313" key="3">
    <source>
        <dbReference type="EMBL" id="MFE1750393.1"/>
    </source>
</evidence>
<dbReference type="RefSeq" id="WP_381840320.1">
    <property type="nucleotide sequence ID" value="NZ_JBHYTS010000008.1"/>
</dbReference>
<comment type="similarity">
    <text evidence="1">Belongs to the barstar family.</text>
</comment>
<name>A0ABW6H1H1_9ACTN</name>
<protein>
    <submittedName>
        <fullName evidence="3">Barstar family protein</fullName>
    </submittedName>
</protein>